<dbReference type="SMART" id="SM00342">
    <property type="entry name" value="HTH_ARAC"/>
    <property type="match status" value="1"/>
</dbReference>
<sequence length="282" mass="30107">MSIHSLPARPRPEPYEVRVRAARPQLRPFVLGWAGFRTPAVAGQPTRMLPLNAATLIVDFTGAGAFVTGPRGAATLVPQALWRHGVAVGLTPAGMAALTGTPMREVAGAAAVPLEVLLGAGQAGELAGRLAEQAGWAERFALLERWLATRLRPAGPDELIMRAWRRLQQPPDGRLLGPHARLREPGGRVTVEAVAAELGVSRRYLELGFRRTVGLSPKTVARVARFQRAVRALSRPAAVLDEAAIACGYADQPHLTREVRAMAGMTPGQLFAFVQDTGTAAH</sequence>
<feature type="domain" description="HTH araC/xylS-type" evidence="4">
    <location>
        <begin position="182"/>
        <end position="273"/>
    </location>
</feature>
<reference evidence="5 6" key="1">
    <citation type="submission" date="2020-03" db="EMBL/GenBank/DDBJ databases">
        <title>WGS of actinomycetes isolated from Thailand.</title>
        <authorList>
            <person name="Thawai C."/>
        </authorList>
    </citation>
    <scope>NUCLEOTIDE SEQUENCE [LARGE SCALE GENOMIC DNA]</scope>
    <source>
        <strain evidence="5 6">FMUSA5-5</strain>
    </source>
</reference>
<dbReference type="EMBL" id="JAATEP010000062">
    <property type="protein sequence ID" value="NJP97234.1"/>
    <property type="molecule type" value="Genomic_DNA"/>
</dbReference>
<dbReference type="InterPro" id="IPR009057">
    <property type="entry name" value="Homeodomain-like_sf"/>
</dbReference>
<dbReference type="SUPFAM" id="SSF46689">
    <property type="entry name" value="Homeodomain-like"/>
    <property type="match status" value="1"/>
</dbReference>
<evidence type="ECO:0000256" key="1">
    <source>
        <dbReference type="ARBA" id="ARBA00023015"/>
    </source>
</evidence>
<comment type="caution">
    <text evidence="5">The sequence shown here is derived from an EMBL/GenBank/DDBJ whole genome shotgun (WGS) entry which is preliminary data.</text>
</comment>
<dbReference type="Gene3D" id="1.10.10.60">
    <property type="entry name" value="Homeodomain-like"/>
    <property type="match status" value="1"/>
</dbReference>
<keyword evidence="2" id="KW-0238">DNA-binding</keyword>
<gene>
    <name evidence="5" type="ORF">HCN51_48760</name>
</gene>
<accession>A0ABX1BN30</accession>
<evidence type="ECO:0000313" key="5">
    <source>
        <dbReference type="EMBL" id="NJP97234.1"/>
    </source>
</evidence>
<evidence type="ECO:0000313" key="6">
    <source>
        <dbReference type="Proteomes" id="UP000696294"/>
    </source>
</evidence>
<dbReference type="RefSeq" id="WP_168019080.1">
    <property type="nucleotide sequence ID" value="NZ_JAATEP010000062.1"/>
</dbReference>
<protein>
    <submittedName>
        <fullName evidence="5">Helix-turn-helix transcriptional regulator</fullName>
    </submittedName>
</protein>
<keyword evidence="1" id="KW-0805">Transcription regulation</keyword>
<organism evidence="5 6">
    <name type="scientific">Nonomuraea composti</name>
    <dbReference type="NCBI Taxonomy" id="2720023"/>
    <lineage>
        <taxon>Bacteria</taxon>
        <taxon>Bacillati</taxon>
        <taxon>Actinomycetota</taxon>
        <taxon>Actinomycetes</taxon>
        <taxon>Streptosporangiales</taxon>
        <taxon>Streptosporangiaceae</taxon>
        <taxon>Nonomuraea</taxon>
    </lineage>
</organism>
<keyword evidence="3" id="KW-0804">Transcription</keyword>
<name>A0ABX1BN30_9ACTN</name>
<proteinExistence type="predicted"/>
<keyword evidence="6" id="KW-1185">Reference proteome</keyword>
<dbReference type="Proteomes" id="UP000696294">
    <property type="component" value="Unassembled WGS sequence"/>
</dbReference>
<evidence type="ECO:0000259" key="4">
    <source>
        <dbReference type="PROSITE" id="PS01124"/>
    </source>
</evidence>
<dbReference type="PROSITE" id="PS01124">
    <property type="entry name" value="HTH_ARAC_FAMILY_2"/>
    <property type="match status" value="1"/>
</dbReference>
<dbReference type="PANTHER" id="PTHR46796">
    <property type="entry name" value="HTH-TYPE TRANSCRIPTIONAL ACTIVATOR RHAS-RELATED"/>
    <property type="match status" value="1"/>
</dbReference>
<dbReference type="InterPro" id="IPR050204">
    <property type="entry name" value="AraC_XylS_family_regulators"/>
</dbReference>
<evidence type="ECO:0000256" key="2">
    <source>
        <dbReference type="ARBA" id="ARBA00023125"/>
    </source>
</evidence>
<evidence type="ECO:0000256" key="3">
    <source>
        <dbReference type="ARBA" id="ARBA00023163"/>
    </source>
</evidence>
<dbReference type="Pfam" id="PF12833">
    <property type="entry name" value="HTH_18"/>
    <property type="match status" value="1"/>
</dbReference>
<dbReference type="PANTHER" id="PTHR46796:SF15">
    <property type="entry name" value="BLL1074 PROTEIN"/>
    <property type="match status" value="1"/>
</dbReference>
<dbReference type="InterPro" id="IPR018060">
    <property type="entry name" value="HTH_AraC"/>
</dbReference>